<evidence type="ECO:0000256" key="9">
    <source>
        <dbReference type="ARBA" id="ARBA00022842"/>
    </source>
</evidence>
<protein>
    <submittedName>
        <fullName evidence="15">Uncharacterized protein isoform X1</fullName>
    </submittedName>
</protein>
<evidence type="ECO:0000256" key="3">
    <source>
        <dbReference type="ARBA" id="ARBA00008307"/>
    </source>
</evidence>
<dbReference type="Pfam" id="PF03281">
    <property type="entry name" value="Mab-21"/>
    <property type="match status" value="1"/>
</dbReference>
<keyword evidence="7" id="KW-0547">Nucleotide-binding</keyword>
<comment type="cofactor">
    <cofactor evidence="1">
        <name>Mn(2+)</name>
        <dbReference type="ChEBI" id="CHEBI:29035"/>
    </cofactor>
</comment>
<dbReference type="SMART" id="SM01265">
    <property type="entry name" value="Mab-21"/>
    <property type="match status" value="1"/>
</dbReference>
<evidence type="ECO:0000256" key="4">
    <source>
        <dbReference type="ARBA" id="ARBA00022679"/>
    </source>
</evidence>
<evidence type="ECO:0000256" key="11">
    <source>
        <dbReference type="ARBA" id="ARBA00023211"/>
    </source>
</evidence>
<feature type="domain" description="Mab-21-like HhH/H2TH-like" evidence="13">
    <location>
        <begin position="261"/>
        <end position="353"/>
    </location>
</feature>
<keyword evidence="14" id="KW-1185">Reference proteome</keyword>
<dbReference type="InterPro" id="IPR024810">
    <property type="entry name" value="MAB21L/cGLR"/>
</dbReference>
<evidence type="ECO:0000259" key="12">
    <source>
        <dbReference type="Pfam" id="PF03281"/>
    </source>
</evidence>
<dbReference type="Proteomes" id="UP000694866">
    <property type="component" value="Unplaced"/>
</dbReference>
<evidence type="ECO:0000256" key="1">
    <source>
        <dbReference type="ARBA" id="ARBA00001936"/>
    </source>
</evidence>
<evidence type="ECO:0000259" key="13">
    <source>
        <dbReference type="Pfam" id="PF20266"/>
    </source>
</evidence>
<name>A0A9R1SYR8_9HYME</name>
<dbReference type="PANTHER" id="PTHR10656:SF42">
    <property type="entry name" value="CYCLIC GMP-AMP SYNTHASE-LIKE PROTEIN-RELATED"/>
    <property type="match status" value="1"/>
</dbReference>
<dbReference type="OrthoDB" id="6054650at2759"/>
<keyword evidence="10" id="KW-0342">GTP-binding</keyword>
<evidence type="ECO:0000256" key="7">
    <source>
        <dbReference type="ARBA" id="ARBA00022741"/>
    </source>
</evidence>
<dbReference type="RefSeq" id="XP_011299672.1">
    <property type="nucleotide sequence ID" value="XM_011301370.1"/>
</dbReference>
<keyword evidence="8" id="KW-0067">ATP-binding</keyword>
<dbReference type="GO" id="GO:0005525">
    <property type="term" value="F:GTP binding"/>
    <property type="evidence" value="ECO:0007669"/>
    <property type="project" value="UniProtKB-KW"/>
</dbReference>
<comment type="cofactor">
    <cofactor evidence="2">
        <name>Mg(2+)</name>
        <dbReference type="ChEBI" id="CHEBI:18420"/>
    </cofactor>
</comment>
<accession>A0A9R1SYR8</accession>
<reference evidence="15" key="1">
    <citation type="submission" date="2025-08" db="UniProtKB">
        <authorList>
            <consortium name="RefSeq"/>
        </authorList>
    </citation>
    <scope>IDENTIFICATION</scope>
    <source>
        <strain evidence="15">USDA-PBARC FA_bdor</strain>
        <tissue evidence="15">Whole organism</tissue>
    </source>
</reference>
<evidence type="ECO:0000256" key="8">
    <source>
        <dbReference type="ARBA" id="ARBA00022840"/>
    </source>
</evidence>
<dbReference type="KEGG" id="fas:105264479"/>
<dbReference type="PANTHER" id="PTHR10656">
    <property type="entry name" value="CELL FATE DETERMINING PROTEIN MAB21-RELATED"/>
    <property type="match status" value="1"/>
</dbReference>
<keyword evidence="6" id="KW-0479">Metal-binding</keyword>
<dbReference type="InterPro" id="IPR046903">
    <property type="entry name" value="Mab-21-like_nuc_Trfase"/>
</dbReference>
<dbReference type="Pfam" id="PF20266">
    <property type="entry name" value="Mab-21_C"/>
    <property type="match status" value="1"/>
</dbReference>
<evidence type="ECO:0000313" key="14">
    <source>
        <dbReference type="Proteomes" id="UP000694866"/>
    </source>
</evidence>
<dbReference type="GeneID" id="105264479"/>
<dbReference type="GO" id="GO:0005524">
    <property type="term" value="F:ATP binding"/>
    <property type="evidence" value="ECO:0007669"/>
    <property type="project" value="UniProtKB-KW"/>
</dbReference>
<keyword evidence="5" id="KW-0548">Nucleotidyltransferase</keyword>
<organism evidence="14 15">
    <name type="scientific">Fopius arisanus</name>
    <dbReference type="NCBI Taxonomy" id="64838"/>
    <lineage>
        <taxon>Eukaryota</taxon>
        <taxon>Metazoa</taxon>
        <taxon>Ecdysozoa</taxon>
        <taxon>Arthropoda</taxon>
        <taxon>Hexapoda</taxon>
        <taxon>Insecta</taxon>
        <taxon>Pterygota</taxon>
        <taxon>Neoptera</taxon>
        <taxon>Endopterygota</taxon>
        <taxon>Hymenoptera</taxon>
        <taxon>Apocrita</taxon>
        <taxon>Ichneumonoidea</taxon>
        <taxon>Braconidae</taxon>
        <taxon>Opiinae</taxon>
        <taxon>Fopius</taxon>
    </lineage>
</organism>
<keyword evidence="11" id="KW-0464">Manganese</keyword>
<sequence length="496" mass="57318">MMSEAAMNKQLRDDTVFNQVNYFITIPDRRLKPMNSLLMEVRTTVMELMKSKDQLFKDMFQEVKFAGSFYKKTRVGKPTEFDLDLIIKLPVIYEKIRFEEGLPGYARIRLPPDSHKPLWETHRKVLDRWISEDEHYLSNDKVRKWFEGVITKSFSTLMEGQEGWFILPIGETRSVNIKVRKSGPAFTLQVVYEGGHLDLDLVPALEFNSRPNLKVFTRLLNVDQPWYLVPKPMKIGHNPQFNWRFSFFSYEKSLLSKNGKIKPVIRHLKKLRDCQNWSSVLASYYIETLVYHELHTREIDLIGSSMSSLLVHMLIKLSEACEKQCIPYYWDSDCNLLAEKTSKQLVPMANRINKIIKDIQENPSQMTQYFLTSDERELFLTISSCDISRLDSGFVPVLSESSSEMKEESLLNFLNPEILGTSENIQSMEPITILTHTVSALTDEIKTLNSKFSEEINALQSTINSLKGQIEAMAGIIGILVRREMNGVNVMTQSLI</sequence>
<keyword evidence="9" id="KW-0460">Magnesium</keyword>
<comment type="similarity">
    <text evidence="3">Belongs to the mab-21 family.</text>
</comment>
<dbReference type="Gene3D" id="3.30.460.90">
    <property type="match status" value="1"/>
</dbReference>
<dbReference type="AlphaFoldDB" id="A0A9R1SYR8"/>
<evidence type="ECO:0000256" key="5">
    <source>
        <dbReference type="ARBA" id="ARBA00022695"/>
    </source>
</evidence>
<evidence type="ECO:0000256" key="10">
    <source>
        <dbReference type="ARBA" id="ARBA00023134"/>
    </source>
</evidence>
<dbReference type="CTD" id="36744"/>
<feature type="domain" description="Mab-21-like nucleotidyltransferase" evidence="12">
    <location>
        <begin position="69"/>
        <end position="256"/>
    </location>
</feature>
<dbReference type="GO" id="GO:0046872">
    <property type="term" value="F:metal ion binding"/>
    <property type="evidence" value="ECO:0007669"/>
    <property type="project" value="UniProtKB-KW"/>
</dbReference>
<evidence type="ECO:0000256" key="2">
    <source>
        <dbReference type="ARBA" id="ARBA00001946"/>
    </source>
</evidence>
<proteinExistence type="inferred from homology"/>
<dbReference type="Gene3D" id="1.10.1410.40">
    <property type="match status" value="1"/>
</dbReference>
<keyword evidence="4" id="KW-0808">Transferase</keyword>
<dbReference type="InterPro" id="IPR046906">
    <property type="entry name" value="Mab-21_HhH/H2TH-like"/>
</dbReference>
<dbReference type="GO" id="GO:0016779">
    <property type="term" value="F:nucleotidyltransferase activity"/>
    <property type="evidence" value="ECO:0007669"/>
    <property type="project" value="UniProtKB-KW"/>
</dbReference>
<gene>
    <name evidence="15" type="primary">LOC105264479</name>
</gene>
<evidence type="ECO:0000313" key="15">
    <source>
        <dbReference type="RefSeq" id="XP_011299672.1"/>
    </source>
</evidence>
<evidence type="ECO:0000256" key="6">
    <source>
        <dbReference type="ARBA" id="ARBA00022723"/>
    </source>
</evidence>